<dbReference type="Proteomes" id="UP000215914">
    <property type="component" value="Unassembled WGS sequence"/>
</dbReference>
<evidence type="ECO:0000259" key="3">
    <source>
        <dbReference type="Pfam" id="PF25598"/>
    </source>
</evidence>
<dbReference type="PANTHER" id="PTHR22849">
    <property type="entry name" value="WDSAM1 PROTEIN"/>
    <property type="match status" value="1"/>
</dbReference>
<reference evidence="4" key="2">
    <citation type="submission" date="2020-06" db="EMBL/GenBank/DDBJ databases">
        <title>Helianthus annuus Genome sequencing and assembly Release 2.</title>
        <authorList>
            <person name="Gouzy J."/>
            <person name="Langlade N."/>
            <person name="Munos S."/>
        </authorList>
    </citation>
    <scope>NUCLEOTIDE SEQUENCE</scope>
    <source>
        <tissue evidence="4">Leaves</tissue>
    </source>
</reference>
<sequence length="154" mass="17099">MSWFDLNCVFGELSGNNTSMFIPESCVGSTVLDSYNERINDDHADKVVSSFRSYNKEPSLLDQNKVCQSADGWVELLRHGGGLAVVSKMVFGVSSVASRRAVRILYLVAMFGSSARVLQEKIELGVVEKLMLVLQVDCGRKMKEKSKGYTEDTF</sequence>
<dbReference type="GO" id="GO:0016567">
    <property type="term" value="P:protein ubiquitination"/>
    <property type="evidence" value="ECO:0007669"/>
    <property type="project" value="UniProtKB-UniRule"/>
</dbReference>
<comment type="function">
    <text evidence="2">Functions as an E3 ubiquitin ligase.</text>
</comment>
<keyword evidence="1 2" id="KW-0833">Ubl conjugation pathway</keyword>
<gene>
    <name evidence="4" type="ORF">HanXRQr2_Chr08g0327291</name>
</gene>
<evidence type="ECO:0000313" key="4">
    <source>
        <dbReference type="EMBL" id="KAF5794366.1"/>
    </source>
</evidence>
<keyword evidence="5" id="KW-1185">Reference proteome</keyword>
<comment type="catalytic activity">
    <reaction evidence="2">
        <text>S-ubiquitinyl-[E2 ubiquitin-conjugating enzyme]-L-cysteine + [acceptor protein]-L-lysine = [E2 ubiquitin-conjugating enzyme]-L-cysteine + N(6)-ubiquitinyl-[acceptor protein]-L-lysine.</text>
        <dbReference type="EC" id="2.3.2.27"/>
    </reaction>
</comment>
<protein>
    <recommendedName>
        <fullName evidence="2 3">U-box domain-containing protein</fullName>
        <ecNumber evidence="2">2.3.2.27</ecNumber>
    </recommendedName>
    <alternativeName>
        <fullName evidence="2">RING-type E3 ubiquitin transferase PUB</fullName>
    </alternativeName>
</protein>
<evidence type="ECO:0000256" key="2">
    <source>
        <dbReference type="RuleBase" id="RU369093"/>
    </source>
</evidence>
<dbReference type="EC" id="2.3.2.27" evidence="2"/>
<dbReference type="Gramene" id="mRNA:HanXRQr2_Chr08g0327291">
    <property type="protein sequence ID" value="mRNA:HanXRQr2_Chr08g0327291"/>
    <property type="gene ID" value="HanXRQr2_Chr08g0327291"/>
</dbReference>
<evidence type="ECO:0000313" key="5">
    <source>
        <dbReference type="Proteomes" id="UP000215914"/>
    </source>
</evidence>
<dbReference type="EMBL" id="MNCJ02000323">
    <property type="protein sequence ID" value="KAF5794366.1"/>
    <property type="molecule type" value="Genomic_DNA"/>
</dbReference>
<dbReference type="PANTHER" id="PTHR22849:SF167">
    <property type="entry name" value="U-BOX DOMAIN-CONTAINING PROTEIN"/>
    <property type="match status" value="1"/>
</dbReference>
<dbReference type="GO" id="GO:0061630">
    <property type="term" value="F:ubiquitin protein ligase activity"/>
    <property type="evidence" value="ECO:0007669"/>
    <property type="project" value="UniProtKB-UniRule"/>
</dbReference>
<proteinExistence type="predicted"/>
<dbReference type="Pfam" id="PF25598">
    <property type="entry name" value="ARM_PUB"/>
    <property type="match status" value="1"/>
</dbReference>
<reference evidence="4" key="1">
    <citation type="journal article" date="2017" name="Nature">
        <title>The sunflower genome provides insights into oil metabolism, flowering and Asterid evolution.</title>
        <authorList>
            <person name="Badouin H."/>
            <person name="Gouzy J."/>
            <person name="Grassa C.J."/>
            <person name="Murat F."/>
            <person name="Staton S.E."/>
            <person name="Cottret L."/>
            <person name="Lelandais-Briere C."/>
            <person name="Owens G.L."/>
            <person name="Carrere S."/>
            <person name="Mayjonade B."/>
            <person name="Legrand L."/>
            <person name="Gill N."/>
            <person name="Kane N.C."/>
            <person name="Bowers J.E."/>
            <person name="Hubner S."/>
            <person name="Bellec A."/>
            <person name="Berard A."/>
            <person name="Berges H."/>
            <person name="Blanchet N."/>
            <person name="Boniface M.C."/>
            <person name="Brunel D."/>
            <person name="Catrice O."/>
            <person name="Chaidir N."/>
            <person name="Claudel C."/>
            <person name="Donnadieu C."/>
            <person name="Faraut T."/>
            <person name="Fievet G."/>
            <person name="Helmstetter N."/>
            <person name="King M."/>
            <person name="Knapp S.J."/>
            <person name="Lai Z."/>
            <person name="Le Paslier M.C."/>
            <person name="Lippi Y."/>
            <person name="Lorenzon L."/>
            <person name="Mandel J.R."/>
            <person name="Marage G."/>
            <person name="Marchand G."/>
            <person name="Marquand E."/>
            <person name="Bret-Mestries E."/>
            <person name="Morien E."/>
            <person name="Nambeesan S."/>
            <person name="Nguyen T."/>
            <person name="Pegot-Espagnet P."/>
            <person name="Pouilly N."/>
            <person name="Raftis F."/>
            <person name="Sallet E."/>
            <person name="Schiex T."/>
            <person name="Thomas J."/>
            <person name="Vandecasteele C."/>
            <person name="Vares D."/>
            <person name="Vear F."/>
            <person name="Vautrin S."/>
            <person name="Crespi M."/>
            <person name="Mangin B."/>
            <person name="Burke J.M."/>
            <person name="Salse J."/>
            <person name="Munos S."/>
            <person name="Vincourt P."/>
            <person name="Rieseberg L.H."/>
            <person name="Langlade N.B."/>
        </authorList>
    </citation>
    <scope>NUCLEOTIDE SEQUENCE</scope>
    <source>
        <tissue evidence="4">Leaves</tissue>
    </source>
</reference>
<evidence type="ECO:0000256" key="1">
    <source>
        <dbReference type="ARBA" id="ARBA00022786"/>
    </source>
</evidence>
<keyword evidence="2" id="KW-0808">Transferase</keyword>
<dbReference type="InterPro" id="IPR058678">
    <property type="entry name" value="ARM_PUB"/>
</dbReference>
<organism evidence="4 5">
    <name type="scientific">Helianthus annuus</name>
    <name type="common">Common sunflower</name>
    <dbReference type="NCBI Taxonomy" id="4232"/>
    <lineage>
        <taxon>Eukaryota</taxon>
        <taxon>Viridiplantae</taxon>
        <taxon>Streptophyta</taxon>
        <taxon>Embryophyta</taxon>
        <taxon>Tracheophyta</taxon>
        <taxon>Spermatophyta</taxon>
        <taxon>Magnoliopsida</taxon>
        <taxon>eudicotyledons</taxon>
        <taxon>Gunneridae</taxon>
        <taxon>Pentapetalae</taxon>
        <taxon>asterids</taxon>
        <taxon>campanulids</taxon>
        <taxon>Asterales</taxon>
        <taxon>Asteraceae</taxon>
        <taxon>Asteroideae</taxon>
        <taxon>Heliantheae alliance</taxon>
        <taxon>Heliantheae</taxon>
        <taxon>Helianthus</taxon>
    </lineage>
</organism>
<name>A0A9K3ICH7_HELAN</name>
<comment type="caution">
    <text evidence="4">The sequence shown here is derived from an EMBL/GenBank/DDBJ whole genome shotgun (WGS) entry which is preliminary data.</text>
</comment>
<dbReference type="AlphaFoldDB" id="A0A9K3ICH7"/>
<accession>A0A9K3ICH7</accession>
<feature type="domain" description="U-box" evidence="3">
    <location>
        <begin position="56"/>
        <end position="147"/>
    </location>
</feature>
<comment type="pathway">
    <text evidence="2">Protein modification; protein ubiquitination.</text>
</comment>
<dbReference type="InterPro" id="IPR045185">
    <property type="entry name" value="PUB22/23/24-like"/>
</dbReference>